<proteinExistence type="predicted"/>
<evidence type="ECO:0000313" key="3">
    <source>
        <dbReference type="Proteomes" id="UP001651690"/>
    </source>
</evidence>
<dbReference type="Proteomes" id="UP001651690">
    <property type="component" value="Unassembled WGS sequence"/>
</dbReference>
<comment type="caution">
    <text evidence="2">The sequence shown here is derived from an EMBL/GenBank/DDBJ whole genome shotgun (WGS) entry which is preliminary data.</text>
</comment>
<accession>A0ABT1M5S2</accession>
<reference evidence="2 3" key="1">
    <citation type="submission" date="2022-06" db="EMBL/GenBank/DDBJ databases">
        <title>Mycolicibacterium sp. CAU 1645 isolated from seawater.</title>
        <authorList>
            <person name="Kim W."/>
        </authorList>
    </citation>
    <scope>NUCLEOTIDE SEQUENCE [LARGE SCALE GENOMIC DNA]</scope>
    <source>
        <strain evidence="2 3">CAU 1645</strain>
    </source>
</reference>
<evidence type="ECO:0000256" key="1">
    <source>
        <dbReference type="SAM" id="Phobius"/>
    </source>
</evidence>
<sequence length="179" mass="19431">MTGVGLLSIYRRVVEPHVKPGGHRRLAVFATGFVVGLPVNALMQFLWLKVDLFVYTQAAGPVLDVAGRQLPLYMVIYDSFLFAVVAVLCVPDDRGRPAFVARVAQRLPIVGGPPTTPRLLAVAIAVLMTAVAVPIAVFSLLRVGGFATPSYDEYPYPAVKVYDPYGDLERAGKPGPFYR</sequence>
<keyword evidence="1" id="KW-1133">Transmembrane helix</keyword>
<organism evidence="2 3">
    <name type="scientific">Mycolicibacterium arenosum</name>
    <dbReference type="NCBI Taxonomy" id="2952157"/>
    <lineage>
        <taxon>Bacteria</taxon>
        <taxon>Bacillati</taxon>
        <taxon>Actinomycetota</taxon>
        <taxon>Actinomycetes</taxon>
        <taxon>Mycobacteriales</taxon>
        <taxon>Mycobacteriaceae</taxon>
        <taxon>Mycolicibacterium</taxon>
    </lineage>
</organism>
<dbReference type="Pfam" id="PF17198">
    <property type="entry name" value="AveC_like"/>
    <property type="match status" value="1"/>
</dbReference>
<dbReference type="InterPro" id="IPR033459">
    <property type="entry name" value="AveC-like"/>
</dbReference>
<dbReference type="EMBL" id="JANDBD010000008">
    <property type="protein sequence ID" value="MCP9274516.1"/>
    <property type="molecule type" value="Genomic_DNA"/>
</dbReference>
<keyword evidence="1" id="KW-0812">Transmembrane</keyword>
<gene>
    <name evidence="2" type="ORF">NM203_20190</name>
</gene>
<protein>
    <submittedName>
        <fullName evidence="2">Spirocyclase AveC family protein</fullName>
    </submittedName>
</protein>
<evidence type="ECO:0000313" key="2">
    <source>
        <dbReference type="EMBL" id="MCP9274516.1"/>
    </source>
</evidence>
<dbReference type="RefSeq" id="WP_255062292.1">
    <property type="nucleotide sequence ID" value="NZ_JANDBD010000008.1"/>
</dbReference>
<feature type="transmembrane region" description="Helical" evidence="1">
    <location>
        <begin position="70"/>
        <end position="90"/>
    </location>
</feature>
<feature type="transmembrane region" description="Helical" evidence="1">
    <location>
        <begin position="26"/>
        <end position="50"/>
    </location>
</feature>
<name>A0ABT1M5S2_9MYCO</name>
<feature type="transmembrane region" description="Helical" evidence="1">
    <location>
        <begin position="119"/>
        <end position="141"/>
    </location>
</feature>
<keyword evidence="1" id="KW-0472">Membrane</keyword>
<keyword evidence="3" id="KW-1185">Reference proteome</keyword>